<accession>A0A0A8XXQ2</accession>
<evidence type="ECO:0008006" key="2">
    <source>
        <dbReference type="Google" id="ProtNLM"/>
    </source>
</evidence>
<protein>
    <recommendedName>
        <fullName evidence="2">DUF4218 domain-containing protein</fullName>
    </recommendedName>
</protein>
<dbReference type="AlphaFoldDB" id="A0A0A8XXQ2"/>
<organism evidence="1">
    <name type="scientific">Arundo donax</name>
    <name type="common">Giant reed</name>
    <name type="synonym">Donax arundinaceus</name>
    <dbReference type="NCBI Taxonomy" id="35708"/>
    <lineage>
        <taxon>Eukaryota</taxon>
        <taxon>Viridiplantae</taxon>
        <taxon>Streptophyta</taxon>
        <taxon>Embryophyta</taxon>
        <taxon>Tracheophyta</taxon>
        <taxon>Spermatophyta</taxon>
        <taxon>Magnoliopsida</taxon>
        <taxon>Liliopsida</taxon>
        <taxon>Poales</taxon>
        <taxon>Poaceae</taxon>
        <taxon>PACMAD clade</taxon>
        <taxon>Arundinoideae</taxon>
        <taxon>Arundineae</taxon>
        <taxon>Arundo</taxon>
    </lineage>
</organism>
<reference evidence="1" key="1">
    <citation type="submission" date="2014-09" db="EMBL/GenBank/DDBJ databases">
        <authorList>
            <person name="Magalhaes I.L.F."/>
            <person name="Oliveira U."/>
            <person name="Santos F.R."/>
            <person name="Vidigal T.H.D.A."/>
            <person name="Brescovit A.D."/>
            <person name="Santos A.J."/>
        </authorList>
    </citation>
    <scope>NUCLEOTIDE SEQUENCE</scope>
    <source>
        <tissue evidence="1">Shoot tissue taken approximately 20 cm above the soil surface</tissue>
    </source>
</reference>
<reference evidence="1" key="2">
    <citation type="journal article" date="2015" name="Data Brief">
        <title>Shoot transcriptome of the giant reed, Arundo donax.</title>
        <authorList>
            <person name="Barrero R.A."/>
            <person name="Guerrero F.D."/>
            <person name="Moolhuijzen P."/>
            <person name="Goolsby J.A."/>
            <person name="Tidwell J."/>
            <person name="Bellgard S.E."/>
            <person name="Bellgard M.I."/>
        </authorList>
    </citation>
    <scope>NUCLEOTIDE SEQUENCE</scope>
    <source>
        <tissue evidence="1">Shoot tissue taken approximately 20 cm above the soil surface</tissue>
    </source>
</reference>
<name>A0A0A8XXQ2_ARUDO</name>
<sequence length="68" mass="7742">MAEGYISEECMTFCSHFLEDVDTKLTHLEHHESAAVNELPSRLSIFGSIDYTRKGFTISRFLRLICSG</sequence>
<evidence type="ECO:0000313" key="1">
    <source>
        <dbReference type="EMBL" id="JAD16492.1"/>
    </source>
</evidence>
<proteinExistence type="predicted"/>
<dbReference type="EMBL" id="GBRH01281403">
    <property type="protein sequence ID" value="JAD16492.1"/>
    <property type="molecule type" value="Transcribed_RNA"/>
</dbReference>